<feature type="region of interest" description="Disordered" evidence="1">
    <location>
        <begin position="642"/>
        <end position="690"/>
    </location>
</feature>
<feature type="compositionally biased region" description="Pro residues" evidence="1">
    <location>
        <begin position="679"/>
        <end position="690"/>
    </location>
</feature>
<dbReference type="Proteomes" id="UP000580709">
    <property type="component" value="Unassembled WGS sequence"/>
</dbReference>
<comment type="caution">
    <text evidence="2">The sequence shown here is derived from an EMBL/GenBank/DDBJ whole genome shotgun (WGS) entry which is preliminary data.</text>
</comment>
<feature type="compositionally biased region" description="Basic and acidic residues" evidence="1">
    <location>
        <begin position="660"/>
        <end position="670"/>
    </location>
</feature>
<organism evidence="2 3">
    <name type="scientific">Corynebacterium sanguinis</name>
    <dbReference type="NCBI Taxonomy" id="2594913"/>
    <lineage>
        <taxon>Bacteria</taxon>
        <taxon>Bacillati</taxon>
        <taxon>Actinomycetota</taxon>
        <taxon>Actinomycetes</taxon>
        <taxon>Mycobacteriales</taxon>
        <taxon>Corynebacteriaceae</taxon>
        <taxon>Corynebacterium</taxon>
    </lineage>
</organism>
<dbReference type="AlphaFoldDB" id="A0A838WTY6"/>
<dbReference type="EMBL" id="JACEOR010000361">
    <property type="protein sequence ID" value="MBA4505349.1"/>
    <property type="molecule type" value="Genomic_DNA"/>
</dbReference>
<proteinExistence type="predicted"/>
<name>A0A838WTY6_9CORY</name>
<feature type="region of interest" description="Disordered" evidence="1">
    <location>
        <begin position="455"/>
        <end position="476"/>
    </location>
</feature>
<evidence type="ECO:0000313" key="2">
    <source>
        <dbReference type="EMBL" id="MBA4505349.1"/>
    </source>
</evidence>
<evidence type="ECO:0000256" key="1">
    <source>
        <dbReference type="SAM" id="MobiDB-lite"/>
    </source>
</evidence>
<gene>
    <name evidence="2" type="ORF">H0H28_08475</name>
</gene>
<reference evidence="2 3" key="1">
    <citation type="submission" date="2020-07" db="EMBL/GenBank/DDBJ databases">
        <authorList>
            <person name="Khare M."/>
        </authorList>
    </citation>
    <scope>NUCLEOTIDE SEQUENCE [LARGE SCALE GENOMIC DNA]</scope>
    <source>
        <strain evidence="2 3">P8776</strain>
    </source>
</reference>
<accession>A0A838WTY6</accession>
<feature type="region of interest" description="Disordered" evidence="1">
    <location>
        <begin position="267"/>
        <end position="287"/>
    </location>
</feature>
<dbReference type="RefSeq" id="WP_181729885.1">
    <property type="nucleotide sequence ID" value="NZ_JACEOR010000361.1"/>
</dbReference>
<keyword evidence="3" id="KW-1185">Reference proteome</keyword>
<protein>
    <submittedName>
        <fullName evidence="2">Uncharacterized protein</fullName>
    </submittedName>
</protein>
<sequence>MAMDNVRFFDFSRRDAALCEAGLNTDIKTIRGDWKRDQLLFVEEDIQRAVAIVLASGVLDMLEQWREEDGALTNPRGAGCKPIFSPFTVLVVVVAFAIRKYPLYITDMARSFERGAWSKASLDMLGITPRMVRERNSGGIHKGRTEQQRQKRWYGPFWYQLSRGIMRYFDPYFDLLRHKRMKKTAFNAYQHAEMLLNNPRALALIDQQEDESITDARNRRRSKYMQRAFDFHNALLRATVALLGEEHLSQWDGTLIIDGTGVPVPGQGYRKKSSRVPTMPEAGYHGRKKDVDGELVDEPKERYWGMESHIATMGGSGFGGKGAYPGLAVAMSFDRPGVNPAGNARKLLDSFIADPEMPKGHLIVDRGYIPKARANELQIPACLGGYRINSDQPKNVTGFQHQFQSGVVQIDGQFFCPLVRFIPHFEDPWGAWLKGEISEEERDGILERRQELALRPKGKPDENGNQTWRCPSQGEGATATCPFRTGAKRANPHGFQLDVALKNAQKAGAAIGNGPLKVCQNKESTTVPLVEVPAYSKRDQKRRERMTDEQKAAQDAERYRKALIPVKYQQQGPGWRTQAWQDIYGGRNGIEGFNEKAKHRRAGGLADVMCRLMRGYAAQMFYFTLGLVATNVHLIVGQGADDAFENGVDPEPPKPRKRRHSDDLEPENKDLSWNGIEFLPPPGNSPPIAA</sequence>
<evidence type="ECO:0000313" key="3">
    <source>
        <dbReference type="Proteomes" id="UP000580709"/>
    </source>
</evidence>